<comment type="subcellular location">
    <subcellularLocation>
        <location evidence="1">Plastid</location>
    </subcellularLocation>
</comment>
<evidence type="ECO:0000313" key="4">
    <source>
        <dbReference type="EMBL" id="QKZ95448.1"/>
    </source>
</evidence>
<proteinExistence type="inferred from homology"/>
<sequence>MLKPELLEERIFNSITWAPRIWRPWDNLFDCRVLFRSKDIRGGRFVRPILIFRTKRYWILFRIGPERRRKAEMPTDLCLFSNSPDPIVPVFGTSSAKVTEWVSHQSNPFDKSDVILDIIFYIYRNIIDRIDI</sequence>
<organism evidence="4">
    <name type="scientific">Hordeum brevisubulatum</name>
    <dbReference type="NCBI Taxonomy" id="52155"/>
    <lineage>
        <taxon>Eukaryota</taxon>
        <taxon>Viridiplantae</taxon>
        <taxon>Streptophyta</taxon>
        <taxon>Embryophyta</taxon>
        <taxon>Tracheophyta</taxon>
        <taxon>Spermatophyta</taxon>
        <taxon>Magnoliopsida</taxon>
        <taxon>Liliopsida</taxon>
        <taxon>Poales</taxon>
        <taxon>Poaceae</taxon>
        <taxon>BOP clade</taxon>
        <taxon>Pooideae</taxon>
        <taxon>Triticodae</taxon>
        <taxon>Triticeae</taxon>
        <taxon>Hordeinae</taxon>
        <taxon>Hordeum</taxon>
    </lineage>
</organism>
<keyword evidence="3 4" id="KW-0934">Plastid</keyword>
<dbReference type="EMBL" id="MT386010">
    <property type="protein sequence ID" value="QKZ95448.1"/>
    <property type="molecule type" value="Genomic_DNA"/>
</dbReference>
<accession>A0A7D5DRR8</accession>
<keyword evidence="4" id="KW-0150">Chloroplast</keyword>
<reference evidence="4" key="1">
    <citation type="submission" date="2020-04" db="EMBL/GenBank/DDBJ databases">
        <authorList>
            <person name="Su X."/>
        </authorList>
    </citation>
    <scope>NUCLEOTIDE SEQUENCE</scope>
</reference>
<name>A0A7D5DRR8_9POAL</name>
<geneLocation type="chloroplast" evidence="4"/>
<protein>
    <recommendedName>
        <fullName evidence="5">Ycf15</fullName>
    </recommendedName>
</protein>
<dbReference type="EMBL" id="MT386010">
    <property type="protein sequence ID" value="QKZ95430.1"/>
    <property type="molecule type" value="Genomic_DNA"/>
</dbReference>
<evidence type="ECO:0000256" key="1">
    <source>
        <dbReference type="ARBA" id="ARBA00004474"/>
    </source>
</evidence>
<dbReference type="GO" id="GO:0009536">
    <property type="term" value="C:plastid"/>
    <property type="evidence" value="ECO:0007669"/>
    <property type="project" value="UniProtKB-SubCell"/>
</dbReference>
<evidence type="ECO:0008006" key="5">
    <source>
        <dbReference type="Google" id="ProtNLM"/>
    </source>
</evidence>
<gene>
    <name evidence="4" type="primary">ycf15</name>
</gene>
<dbReference type="InterPro" id="IPR019645">
    <property type="entry name" value="Uncharacterised_Ycf15"/>
</dbReference>
<dbReference type="AlphaFoldDB" id="A0A7D5DRR8"/>
<evidence type="ECO:0000256" key="3">
    <source>
        <dbReference type="ARBA" id="ARBA00022640"/>
    </source>
</evidence>
<dbReference type="Pfam" id="PF10705">
    <property type="entry name" value="Ycf15"/>
    <property type="match status" value="1"/>
</dbReference>
<evidence type="ECO:0000256" key="2">
    <source>
        <dbReference type="ARBA" id="ARBA00009896"/>
    </source>
</evidence>
<comment type="similarity">
    <text evidence="2">Belongs to the ycf15 family.</text>
</comment>